<dbReference type="Proteomes" id="UP000718630">
    <property type="component" value="Unassembled WGS sequence"/>
</dbReference>
<evidence type="ECO:0000313" key="2">
    <source>
        <dbReference type="EMBL" id="MBF0939606.1"/>
    </source>
</evidence>
<dbReference type="AlphaFoldDB" id="A0A929QXP3"/>
<comment type="caution">
    <text evidence="2">The sequence shown here is derived from an EMBL/GenBank/DDBJ whole genome shotgun (WGS) entry which is preliminary data.</text>
</comment>
<sequence length="93" mass="9464">MGAASYTVVGPVAVVALAEGGERYLYRGAVLDAAECATERLAHLLGIGLIAAAPVEPSGNSGEFDPATDGDGPKTPQEPPETPEEDTKAAKKK</sequence>
<reference evidence="2" key="1">
    <citation type="submission" date="2020-04" db="EMBL/GenBank/DDBJ databases">
        <title>Deep metagenomics examines the oral microbiome during advanced dental caries in children, revealing novel taxa and co-occurrences with host molecules.</title>
        <authorList>
            <person name="Baker J.L."/>
            <person name="Morton J.T."/>
            <person name="Dinis M."/>
            <person name="Alvarez R."/>
            <person name="Tran N.C."/>
            <person name="Knight R."/>
            <person name="Edlund A."/>
        </authorList>
    </citation>
    <scope>NUCLEOTIDE SEQUENCE</scope>
    <source>
        <strain evidence="2">JCVI_32_bin.64</strain>
    </source>
</reference>
<accession>A0A929QXP3</accession>
<protein>
    <submittedName>
        <fullName evidence="2">Uncharacterized protein</fullName>
    </submittedName>
</protein>
<evidence type="ECO:0000313" key="3">
    <source>
        <dbReference type="Proteomes" id="UP000718630"/>
    </source>
</evidence>
<name>A0A929QXP3_9ACTO</name>
<feature type="region of interest" description="Disordered" evidence="1">
    <location>
        <begin position="55"/>
        <end position="93"/>
    </location>
</feature>
<proteinExistence type="predicted"/>
<dbReference type="EMBL" id="JABZFZ010000054">
    <property type="protein sequence ID" value="MBF0939606.1"/>
    <property type="molecule type" value="Genomic_DNA"/>
</dbReference>
<gene>
    <name evidence="2" type="ORF">HXK03_01840</name>
</gene>
<evidence type="ECO:0000256" key="1">
    <source>
        <dbReference type="SAM" id="MobiDB-lite"/>
    </source>
</evidence>
<organism evidence="2 3">
    <name type="scientific">Schaalia georgiae</name>
    <dbReference type="NCBI Taxonomy" id="52768"/>
    <lineage>
        <taxon>Bacteria</taxon>
        <taxon>Bacillati</taxon>
        <taxon>Actinomycetota</taxon>
        <taxon>Actinomycetes</taxon>
        <taxon>Actinomycetales</taxon>
        <taxon>Actinomycetaceae</taxon>
        <taxon>Schaalia</taxon>
    </lineage>
</organism>